<reference evidence="2" key="2">
    <citation type="submission" date="2015-03" db="UniProtKB">
        <authorList>
            <consortium name="EnsemblPlants"/>
        </authorList>
    </citation>
    <scope>IDENTIFICATION</scope>
</reference>
<organism evidence="2 3">
    <name type="scientific">Brassica oleracea var. oleracea</name>
    <dbReference type="NCBI Taxonomy" id="109376"/>
    <lineage>
        <taxon>Eukaryota</taxon>
        <taxon>Viridiplantae</taxon>
        <taxon>Streptophyta</taxon>
        <taxon>Embryophyta</taxon>
        <taxon>Tracheophyta</taxon>
        <taxon>Spermatophyta</taxon>
        <taxon>Magnoliopsida</taxon>
        <taxon>eudicotyledons</taxon>
        <taxon>Gunneridae</taxon>
        <taxon>Pentapetalae</taxon>
        <taxon>rosids</taxon>
        <taxon>malvids</taxon>
        <taxon>Brassicales</taxon>
        <taxon>Brassicaceae</taxon>
        <taxon>Brassiceae</taxon>
        <taxon>Brassica</taxon>
    </lineage>
</organism>
<name>A0A0D3CWV0_BRAOL</name>
<keyword evidence="3" id="KW-1185">Reference proteome</keyword>
<dbReference type="Proteomes" id="UP000032141">
    <property type="component" value="Chromosome C6"/>
</dbReference>
<dbReference type="HOGENOM" id="CLU_1009523_0_0_1"/>
<feature type="region of interest" description="Disordered" evidence="1">
    <location>
        <begin position="81"/>
        <end position="119"/>
    </location>
</feature>
<dbReference type="Gramene" id="Bo6g087630.1">
    <property type="protein sequence ID" value="Bo6g087630.1"/>
    <property type="gene ID" value="Bo6g087630"/>
</dbReference>
<evidence type="ECO:0000256" key="1">
    <source>
        <dbReference type="SAM" id="MobiDB-lite"/>
    </source>
</evidence>
<proteinExistence type="predicted"/>
<dbReference type="AlphaFoldDB" id="A0A0D3CWV0"/>
<evidence type="ECO:0000313" key="3">
    <source>
        <dbReference type="Proteomes" id="UP000032141"/>
    </source>
</evidence>
<reference evidence="2 3" key="1">
    <citation type="journal article" date="2014" name="Genome Biol.">
        <title>Transcriptome and methylome profiling reveals relics of genome dominance in the mesopolyploid Brassica oleracea.</title>
        <authorList>
            <person name="Parkin I.A."/>
            <person name="Koh C."/>
            <person name="Tang H."/>
            <person name="Robinson S.J."/>
            <person name="Kagale S."/>
            <person name="Clarke W.E."/>
            <person name="Town C.D."/>
            <person name="Nixon J."/>
            <person name="Krishnakumar V."/>
            <person name="Bidwell S.L."/>
            <person name="Denoeud F."/>
            <person name="Belcram H."/>
            <person name="Links M.G."/>
            <person name="Just J."/>
            <person name="Clarke C."/>
            <person name="Bender T."/>
            <person name="Huebert T."/>
            <person name="Mason A.S."/>
            <person name="Pires J.C."/>
            <person name="Barker G."/>
            <person name="Moore J."/>
            <person name="Walley P.G."/>
            <person name="Manoli S."/>
            <person name="Batley J."/>
            <person name="Edwards D."/>
            <person name="Nelson M.N."/>
            <person name="Wang X."/>
            <person name="Paterson A.H."/>
            <person name="King G."/>
            <person name="Bancroft I."/>
            <person name="Chalhoub B."/>
            <person name="Sharpe A.G."/>
        </authorList>
    </citation>
    <scope>NUCLEOTIDE SEQUENCE</scope>
    <source>
        <strain evidence="2 3">cv. TO1000</strain>
    </source>
</reference>
<dbReference type="EnsemblPlants" id="Bo6g087630.1">
    <property type="protein sequence ID" value="Bo6g087630.1"/>
    <property type="gene ID" value="Bo6g087630"/>
</dbReference>
<sequence length="276" mass="31147">MCAGLMTSPASDDHGVGREYQVPSWLDPIYTQAQRTIMGRVRPRRGHPFLKFHPQTKEFEWLGDQPRKIFLCRAVSTKYEPEVTSVKRRRGRPRKEAPAPSTEGTPVSPVEEPPRKKRGLQMVQDPRTVKDYLEDFLDTAKTCKTKPAFSGANAKLKRSSAENSRRPKTLAVELSLSPAPSLSSLSSLPPPRRCRVVVVVVVAADWWWWSDLAALLFPCSRSVQISSPLSLVSRSRSRLRWSVLNPTFSHDSVYSFMFELGLSIPCLRARTVSRSI</sequence>
<accession>A0A0D3CWV0</accession>
<evidence type="ECO:0000313" key="2">
    <source>
        <dbReference type="EnsemblPlants" id="Bo6g087630.1"/>
    </source>
</evidence>
<protein>
    <submittedName>
        <fullName evidence="2">Uncharacterized protein</fullName>
    </submittedName>
</protein>